<dbReference type="PIRSF" id="PIRSF000303">
    <property type="entry name" value="Glutathion_perox"/>
    <property type="match status" value="1"/>
</dbReference>
<keyword evidence="5" id="KW-0472">Membrane</keyword>
<sequence length="191" mass="22273">MEPLSTSYPLKYSVPKARVFVVFLSMVLCTTILCLLQLRFFKPKSKDFYSFEVKDSRGRIISLEKYRGKVSYYFAFSFGPSHFTVLAFPCNQFGESEPSSSQEIESFAKGNYGVTFPVFHKIKILGSEADPVFKFLIDSSKKEPRWNFWKYLVSPEGKVVKFWRPEEPIESIKSEVRSLIRQIIMKKREDL</sequence>
<dbReference type="Pfam" id="PF00255">
    <property type="entry name" value="GSHPx"/>
    <property type="match status" value="1"/>
</dbReference>
<dbReference type="InterPro" id="IPR029760">
    <property type="entry name" value="GPX_CS"/>
</dbReference>
<dbReference type="Gene3D" id="3.40.30.10">
    <property type="entry name" value="Glutaredoxin"/>
    <property type="match status" value="1"/>
</dbReference>
<dbReference type="AlphaFoldDB" id="A0A7L2QUP9"/>
<dbReference type="PROSITE" id="PS00763">
    <property type="entry name" value="GLUTATHIONE_PEROXID_2"/>
    <property type="match status" value="1"/>
</dbReference>
<dbReference type="PROSITE" id="PS51355">
    <property type="entry name" value="GLUTATHIONE_PEROXID_3"/>
    <property type="match status" value="1"/>
</dbReference>
<keyword evidence="3 4" id="KW-0560">Oxidoreductase</keyword>
<dbReference type="SUPFAM" id="SSF52833">
    <property type="entry name" value="Thioredoxin-like"/>
    <property type="match status" value="1"/>
</dbReference>
<dbReference type="PANTHER" id="PTHR11592:SF7">
    <property type="entry name" value="GLUTATHIONE PEROXIDASE 8-RELATED"/>
    <property type="match status" value="1"/>
</dbReference>
<dbReference type="CDD" id="cd00340">
    <property type="entry name" value="GSH_Peroxidase"/>
    <property type="match status" value="1"/>
</dbReference>
<dbReference type="InterPro" id="IPR000889">
    <property type="entry name" value="Glutathione_peroxidase"/>
</dbReference>
<dbReference type="InterPro" id="IPR036249">
    <property type="entry name" value="Thioredoxin-like_sf"/>
</dbReference>
<name>A0A7L2QUP9_9PASS</name>
<feature type="transmembrane region" description="Helical" evidence="5">
    <location>
        <begin position="20"/>
        <end position="41"/>
    </location>
</feature>
<feature type="non-terminal residue" evidence="6">
    <location>
        <position position="191"/>
    </location>
</feature>
<keyword evidence="5" id="KW-1133">Transmembrane helix</keyword>
<dbReference type="Proteomes" id="UP000570288">
    <property type="component" value="Unassembled WGS sequence"/>
</dbReference>
<dbReference type="GO" id="GO:0006979">
    <property type="term" value="P:response to oxidative stress"/>
    <property type="evidence" value="ECO:0007669"/>
    <property type="project" value="InterPro"/>
</dbReference>
<organism evidence="6 7">
    <name type="scientific">Oxylabes madagascariensis</name>
    <name type="common">white-throated Oxylabes</name>
    <dbReference type="NCBI Taxonomy" id="98144"/>
    <lineage>
        <taxon>Eukaryota</taxon>
        <taxon>Metazoa</taxon>
        <taxon>Chordata</taxon>
        <taxon>Craniata</taxon>
        <taxon>Vertebrata</taxon>
        <taxon>Euteleostomi</taxon>
        <taxon>Archelosauria</taxon>
        <taxon>Archosauria</taxon>
        <taxon>Dinosauria</taxon>
        <taxon>Saurischia</taxon>
        <taxon>Theropoda</taxon>
        <taxon>Coelurosauria</taxon>
        <taxon>Aves</taxon>
        <taxon>Neognathae</taxon>
        <taxon>Neoaves</taxon>
        <taxon>Telluraves</taxon>
        <taxon>Australaves</taxon>
        <taxon>Passeriformes</taxon>
        <taxon>Sylvioidea</taxon>
        <taxon>Timaliidae</taxon>
        <taxon>Oxylabes</taxon>
    </lineage>
</organism>
<dbReference type="EMBL" id="VYZR01055020">
    <property type="protein sequence ID" value="NXR99756.1"/>
    <property type="molecule type" value="Genomic_DNA"/>
</dbReference>
<evidence type="ECO:0000256" key="2">
    <source>
        <dbReference type="ARBA" id="ARBA00022559"/>
    </source>
</evidence>
<dbReference type="PRINTS" id="PR01011">
    <property type="entry name" value="GLUTPROXDASE"/>
</dbReference>
<evidence type="ECO:0000313" key="6">
    <source>
        <dbReference type="EMBL" id="NXR99756.1"/>
    </source>
</evidence>
<reference evidence="6 7" key="1">
    <citation type="submission" date="2019-09" db="EMBL/GenBank/DDBJ databases">
        <title>Bird 10,000 Genomes (B10K) Project - Family phase.</title>
        <authorList>
            <person name="Zhang G."/>
        </authorList>
    </citation>
    <scope>NUCLEOTIDE SEQUENCE [LARGE SCALE GENOMIC DNA]</scope>
    <source>
        <strain evidence="6">B10K-DU-002-81</strain>
    </source>
</reference>
<evidence type="ECO:0000256" key="5">
    <source>
        <dbReference type="SAM" id="Phobius"/>
    </source>
</evidence>
<dbReference type="OrthoDB" id="446890at2759"/>
<evidence type="ECO:0000256" key="4">
    <source>
        <dbReference type="RuleBase" id="RU000499"/>
    </source>
</evidence>
<keyword evidence="5" id="KW-0812">Transmembrane</keyword>
<evidence type="ECO:0000256" key="3">
    <source>
        <dbReference type="ARBA" id="ARBA00023002"/>
    </source>
</evidence>
<dbReference type="PANTHER" id="PTHR11592">
    <property type="entry name" value="GLUTATHIONE PEROXIDASE"/>
    <property type="match status" value="1"/>
</dbReference>
<accession>A0A7L2QUP9</accession>
<evidence type="ECO:0000313" key="7">
    <source>
        <dbReference type="Proteomes" id="UP000570288"/>
    </source>
</evidence>
<gene>
    <name evidence="6" type="primary">Gpx8b</name>
    <name evidence="6" type="ORF">OXYMAD_R05859</name>
</gene>
<comment type="caution">
    <text evidence="6">The sequence shown here is derived from an EMBL/GenBank/DDBJ whole genome shotgun (WGS) entry which is preliminary data.</text>
</comment>
<proteinExistence type="inferred from homology"/>
<dbReference type="GO" id="GO:0004601">
    <property type="term" value="F:peroxidase activity"/>
    <property type="evidence" value="ECO:0007669"/>
    <property type="project" value="UniProtKB-KW"/>
</dbReference>
<protein>
    <recommendedName>
        <fullName evidence="4">Glutathione peroxidase</fullName>
    </recommendedName>
</protein>
<comment type="similarity">
    <text evidence="1 4">Belongs to the glutathione peroxidase family.</text>
</comment>
<keyword evidence="2 4" id="KW-0575">Peroxidase</keyword>
<feature type="non-terminal residue" evidence="6">
    <location>
        <position position="1"/>
    </location>
</feature>
<keyword evidence="7" id="KW-1185">Reference proteome</keyword>
<evidence type="ECO:0000256" key="1">
    <source>
        <dbReference type="ARBA" id="ARBA00006926"/>
    </source>
</evidence>